<evidence type="ECO:0000256" key="5">
    <source>
        <dbReference type="ARBA" id="ARBA00023242"/>
    </source>
</evidence>
<protein>
    <recommendedName>
        <fullName evidence="7">TF-B3 domain-containing protein</fullName>
    </recommendedName>
</protein>
<feature type="region of interest" description="Disordered" evidence="6">
    <location>
        <begin position="122"/>
        <end position="202"/>
    </location>
</feature>
<feature type="domain" description="TF-B3" evidence="7">
    <location>
        <begin position="19"/>
        <end position="114"/>
    </location>
</feature>
<feature type="compositionally biased region" description="Polar residues" evidence="6">
    <location>
        <begin position="216"/>
        <end position="228"/>
    </location>
</feature>
<dbReference type="Pfam" id="PF02362">
    <property type="entry name" value="B3"/>
    <property type="match status" value="2"/>
</dbReference>
<sequence>MMESKQKWQEDMYWNCFKRQEFFASLSGDFHEQLAIPKKFASKLRNKLPETATLKGPGPSELTWSVELTRNGDALFFSNGWSEFVKDHSLEQNDLLIFRFNGESSFKVRVYDPFNGTEKESLYFPEGSSDAAGPSDAQGQLKRKDKAKFVVVKSSSEEEDEGNASQAENSENEDSYHKTPSDKLASDGDDDDSYDAPPSSRCATFLIHPKKNARLTSIHTEPVQNRGTTKAKSRRRRGFQIVSKRRPVTAKEKFDTLKAASAATSFDSYMAVMKPSMVYYNFRVGIPSDWVTKHLSYEIRDVILRLKDKEETWTVGFSLGDSDRGFLSRNWKNFVIENGLEEDDVCVFNPGGRSHDQKFIIDISIFRVVEK</sequence>
<evidence type="ECO:0000256" key="2">
    <source>
        <dbReference type="ARBA" id="ARBA00023015"/>
    </source>
</evidence>
<dbReference type="SMART" id="SM01019">
    <property type="entry name" value="B3"/>
    <property type="match status" value="2"/>
</dbReference>
<evidence type="ECO:0000313" key="8">
    <source>
        <dbReference type="EMBL" id="OMO74947.1"/>
    </source>
</evidence>
<reference evidence="9" key="1">
    <citation type="submission" date="2013-09" db="EMBL/GenBank/DDBJ databases">
        <title>Corchorus olitorius genome sequencing.</title>
        <authorList>
            <person name="Alam M."/>
            <person name="Haque M.S."/>
            <person name="Islam M.S."/>
            <person name="Emdad E.M."/>
            <person name="Islam M.M."/>
            <person name="Ahmed B."/>
            <person name="Halim A."/>
            <person name="Hossen Q.M.M."/>
            <person name="Hossain M.Z."/>
            <person name="Ahmed R."/>
            <person name="Khan M.M."/>
            <person name="Islam R."/>
            <person name="Rashid M.M."/>
            <person name="Khan S.A."/>
            <person name="Rahman M.S."/>
            <person name="Alam M."/>
            <person name="Yahiya A.S."/>
            <person name="Khan M.S."/>
            <person name="Azam M.S."/>
            <person name="Haque T."/>
            <person name="Lashkar M.Z.H."/>
            <person name="Akhand A.I."/>
            <person name="Morshed G."/>
            <person name="Roy S."/>
            <person name="Uddin K.S."/>
            <person name="Rabeya T."/>
            <person name="Hossain A.S."/>
            <person name="Chowdhury A."/>
            <person name="Snigdha A.R."/>
            <person name="Mortoza M.S."/>
            <person name="Matin S.A."/>
            <person name="Hoque S.M.E."/>
            <person name="Islam M.K."/>
            <person name="Roy D.K."/>
            <person name="Haider R."/>
            <person name="Moosa M.M."/>
            <person name="Elias S.M."/>
            <person name="Hasan A.M."/>
            <person name="Jahan S."/>
            <person name="Shafiuddin M."/>
            <person name="Mahmood N."/>
            <person name="Shommy N.S."/>
        </authorList>
    </citation>
    <scope>NUCLEOTIDE SEQUENCE [LARGE SCALE GENOMIC DNA]</scope>
    <source>
        <strain evidence="9">cv. O-4</strain>
    </source>
</reference>
<organism evidence="8 9">
    <name type="scientific">Corchorus olitorius</name>
    <dbReference type="NCBI Taxonomy" id="93759"/>
    <lineage>
        <taxon>Eukaryota</taxon>
        <taxon>Viridiplantae</taxon>
        <taxon>Streptophyta</taxon>
        <taxon>Embryophyta</taxon>
        <taxon>Tracheophyta</taxon>
        <taxon>Spermatophyta</taxon>
        <taxon>Magnoliopsida</taxon>
        <taxon>eudicotyledons</taxon>
        <taxon>Gunneridae</taxon>
        <taxon>Pentapetalae</taxon>
        <taxon>rosids</taxon>
        <taxon>malvids</taxon>
        <taxon>Malvales</taxon>
        <taxon>Malvaceae</taxon>
        <taxon>Grewioideae</taxon>
        <taxon>Apeibeae</taxon>
        <taxon>Corchorus</taxon>
    </lineage>
</organism>
<dbReference type="GO" id="GO:0003677">
    <property type="term" value="F:DNA binding"/>
    <property type="evidence" value="ECO:0007669"/>
    <property type="project" value="UniProtKB-KW"/>
</dbReference>
<comment type="subcellular location">
    <subcellularLocation>
        <location evidence="1">Nucleus</location>
    </subcellularLocation>
</comment>
<dbReference type="GO" id="GO:0005634">
    <property type="term" value="C:nucleus"/>
    <property type="evidence" value="ECO:0007669"/>
    <property type="project" value="UniProtKB-SubCell"/>
</dbReference>
<gene>
    <name evidence="8" type="ORF">COLO4_26423</name>
</gene>
<accession>A0A1R3HX66</accession>
<keyword evidence="4" id="KW-0804">Transcription</keyword>
<keyword evidence="2" id="KW-0805">Transcription regulation</keyword>
<dbReference type="PROSITE" id="PS50863">
    <property type="entry name" value="B3"/>
    <property type="match status" value="2"/>
</dbReference>
<dbReference type="InterPro" id="IPR015300">
    <property type="entry name" value="DNA-bd_pseudobarrel_sf"/>
</dbReference>
<dbReference type="PANTHER" id="PTHR31391:SF157">
    <property type="entry name" value="B3 DOMAIN-CONTAINING PROTEIN REM16"/>
    <property type="match status" value="1"/>
</dbReference>
<dbReference type="AlphaFoldDB" id="A0A1R3HX66"/>
<dbReference type="OrthoDB" id="590488at2759"/>
<evidence type="ECO:0000259" key="7">
    <source>
        <dbReference type="PROSITE" id="PS50863"/>
    </source>
</evidence>
<dbReference type="CDD" id="cd10017">
    <property type="entry name" value="B3_DNA"/>
    <property type="match status" value="2"/>
</dbReference>
<dbReference type="SUPFAM" id="SSF101936">
    <property type="entry name" value="DNA-binding pseudobarrel domain"/>
    <property type="match status" value="2"/>
</dbReference>
<evidence type="ECO:0000313" key="9">
    <source>
        <dbReference type="Proteomes" id="UP000187203"/>
    </source>
</evidence>
<proteinExistence type="predicted"/>
<feature type="domain" description="TF-B3" evidence="7">
    <location>
        <begin position="269"/>
        <end position="369"/>
    </location>
</feature>
<evidence type="ECO:0000256" key="6">
    <source>
        <dbReference type="SAM" id="MobiDB-lite"/>
    </source>
</evidence>
<dbReference type="Proteomes" id="UP000187203">
    <property type="component" value="Unassembled WGS sequence"/>
</dbReference>
<dbReference type="InterPro" id="IPR003340">
    <property type="entry name" value="B3_DNA-bd"/>
</dbReference>
<dbReference type="Gene3D" id="2.40.330.10">
    <property type="entry name" value="DNA-binding pseudobarrel domain"/>
    <property type="match status" value="2"/>
</dbReference>
<comment type="caution">
    <text evidence="8">The sequence shown here is derived from an EMBL/GenBank/DDBJ whole genome shotgun (WGS) entry which is preliminary data.</text>
</comment>
<evidence type="ECO:0000256" key="4">
    <source>
        <dbReference type="ARBA" id="ARBA00023163"/>
    </source>
</evidence>
<name>A0A1R3HX66_9ROSI</name>
<evidence type="ECO:0000256" key="3">
    <source>
        <dbReference type="ARBA" id="ARBA00023125"/>
    </source>
</evidence>
<dbReference type="EMBL" id="AWUE01019238">
    <property type="protein sequence ID" value="OMO74947.1"/>
    <property type="molecule type" value="Genomic_DNA"/>
</dbReference>
<keyword evidence="9" id="KW-1185">Reference proteome</keyword>
<feature type="region of interest" description="Disordered" evidence="6">
    <location>
        <begin position="216"/>
        <end position="237"/>
    </location>
</feature>
<evidence type="ECO:0000256" key="1">
    <source>
        <dbReference type="ARBA" id="ARBA00004123"/>
    </source>
</evidence>
<dbReference type="InterPro" id="IPR044837">
    <property type="entry name" value="REM16-like"/>
</dbReference>
<keyword evidence="5" id="KW-0539">Nucleus</keyword>
<dbReference type="PANTHER" id="PTHR31391">
    <property type="entry name" value="B3 DOMAIN-CONTAINING PROTEIN OS11G0197600-RELATED"/>
    <property type="match status" value="1"/>
</dbReference>
<keyword evidence="3" id="KW-0238">DNA-binding</keyword>
<feature type="compositionally biased region" description="Basic and acidic residues" evidence="6">
    <location>
        <begin position="174"/>
        <end position="186"/>
    </location>
</feature>
<dbReference type="STRING" id="93759.A0A1R3HX66"/>